<evidence type="ECO:0000313" key="2">
    <source>
        <dbReference type="Proteomes" id="UP000271624"/>
    </source>
</evidence>
<gene>
    <name evidence="1" type="ORF">DSM106972_022720</name>
</gene>
<proteinExistence type="predicted"/>
<reference evidence="1" key="1">
    <citation type="submission" date="2018-12" db="EMBL/GenBank/DDBJ databases">
        <authorList>
            <person name="Will S."/>
            <person name="Neumann-Schaal M."/>
            <person name="Henke P."/>
        </authorList>
    </citation>
    <scope>NUCLEOTIDE SEQUENCE</scope>
    <source>
        <strain evidence="1">PCC 7102</strain>
    </source>
</reference>
<dbReference type="RefSeq" id="WP_127080872.1">
    <property type="nucleotide sequence ID" value="NZ_RSCL01000005.1"/>
</dbReference>
<keyword evidence="2" id="KW-1185">Reference proteome</keyword>
<name>A0A3S1J3C5_9CYAN</name>
<evidence type="ECO:0008006" key="3">
    <source>
        <dbReference type="Google" id="ProtNLM"/>
    </source>
</evidence>
<dbReference type="Proteomes" id="UP000271624">
    <property type="component" value="Unassembled WGS sequence"/>
</dbReference>
<reference evidence="1" key="2">
    <citation type="journal article" date="2019" name="Genome Biol. Evol.">
        <title>Day and night: Metabolic profiles and evolutionary relationships of six axenic non-marine cyanobacteria.</title>
        <authorList>
            <person name="Will S.E."/>
            <person name="Henke P."/>
            <person name="Boedeker C."/>
            <person name="Huang S."/>
            <person name="Brinkmann H."/>
            <person name="Rohde M."/>
            <person name="Jarek M."/>
            <person name="Friedl T."/>
            <person name="Seufert S."/>
            <person name="Schumacher M."/>
            <person name="Overmann J."/>
            <person name="Neumann-Schaal M."/>
            <person name="Petersen J."/>
        </authorList>
    </citation>
    <scope>NUCLEOTIDE SEQUENCE [LARGE SCALE GENOMIC DNA]</scope>
    <source>
        <strain evidence="1">PCC 7102</strain>
    </source>
</reference>
<dbReference type="OrthoDB" id="9799824at2"/>
<comment type="caution">
    <text evidence="1">The sequence shown here is derived from an EMBL/GenBank/DDBJ whole genome shotgun (WGS) entry which is preliminary data.</text>
</comment>
<dbReference type="SUPFAM" id="SSF88723">
    <property type="entry name" value="PIN domain-like"/>
    <property type="match status" value="1"/>
</dbReference>
<dbReference type="AlphaFoldDB" id="A0A3S1J3C5"/>
<sequence length="115" mass="12247">MKLLRIYVDTSVIGGCLDVEFATESQRLIDSIRNNKVVMLLSDLVISELVNAPANVRDILTSINSDAIENVPLTKEIIALRDAYIAAGVVTAKSINDATHVAAATVARADAILLG</sequence>
<accession>A0A3S1J3C5</accession>
<dbReference type="EMBL" id="RSCL01000005">
    <property type="protein sequence ID" value="RUT07011.1"/>
    <property type="molecule type" value="Genomic_DNA"/>
</dbReference>
<protein>
    <recommendedName>
        <fullName evidence="3">PIN domain-containing protein</fullName>
    </recommendedName>
</protein>
<evidence type="ECO:0000313" key="1">
    <source>
        <dbReference type="EMBL" id="RUT07011.1"/>
    </source>
</evidence>
<organism evidence="1 2">
    <name type="scientific">Dulcicalothrix desertica PCC 7102</name>
    <dbReference type="NCBI Taxonomy" id="232991"/>
    <lineage>
        <taxon>Bacteria</taxon>
        <taxon>Bacillati</taxon>
        <taxon>Cyanobacteriota</taxon>
        <taxon>Cyanophyceae</taxon>
        <taxon>Nostocales</taxon>
        <taxon>Calotrichaceae</taxon>
        <taxon>Dulcicalothrix</taxon>
    </lineage>
</organism>
<dbReference type="InterPro" id="IPR029060">
    <property type="entry name" value="PIN-like_dom_sf"/>
</dbReference>